<name>A0A0K2U1C0_LEPSM</name>
<accession>A0A0K2U1C0</accession>
<dbReference type="EMBL" id="HACA01014677">
    <property type="protein sequence ID" value="CDW32038.1"/>
    <property type="molecule type" value="Transcribed_RNA"/>
</dbReference>
<evidence type="ECO:0000313" key="1">
    <source>
        <dbReference type="EMBL" id="CDW32038.1"/>
    </source>
</evidence>
<sequence length="55" mass="6199">MIDLIGFSIKGSSCIPIKDFIPAKLLYVNIVTKALFLGDSLIKRIDFTLLFNRPK</sequence>
<reference evidence="1" key="1">
    <citation type="submission" date="2014-05" db="EMBL/GenBank/DDBJ databases">
        <authorList>
            <person name="Chronopoulou M."/>
        </authorList>
    </citation>
    <scope>NUCLEOTIDE SEQUENCE</scope>
    <source>
        <tissue evidence="1">Whole organism</tissue>
    </source>
</reference>
<dbReference type="AlphaFoldDB" id="A0A0K2U1C0"/>
<protein>
    <submittedName>
        <fullName evidence="1">Uncharacterized protein</fullName>
    </submittedName>
</protein>
<organism evidence="1">
    <name type="scientific">Lepeophtheirus salmonis</name>
    <name type="common">Salmon louse</name>
    <name type="synonym">Caligus salmonis</name>
    <dbReference type="NCBI Taxonomy" id="72036"/>
    <lineage>
        <taxon>Eukaryota</taxon>
        <taxon>Metazoa</taxon>
        <taxon>Ecdysozoa</taxon>
        <taxon>Arthropoda</taxon>
        <taxon>Crustacea</taxon>
        <taxon>Multicrustacea</taxon>
        <taxon>Hexanauplia</taxon>
        <taxon>Copepoda</taxon>
        <taxon>Siphonostomatoida</taxon>
        <taxon>Caligidae</taxon>
        <taxon>Lepeophtheirus</taxon>
    </lineage>
</organism>
<proteinExistence type="predicted"/>